<proteinExistence type="predicted"/>
<evidence type="ECO:0000313" key="2">
    <source>
        <dbReference type="Proteomes" id="UP000265520"/>
    </source>
</evidence>
<dbReference type="AlphaFoldDB" id="A0A392PXV2"/>
<dbReference type="Proteomes" id="UP000265520">
    <property type="component" value="Unassembled WGS sequence"/>
</dbReference>
<keyword evidence="2" id="KW-1185">Reference proteome</keyword>
<feature type="non-terminal residue" evidence="1">
    <location>
        <position position="1"/>
    </location>
</feature>
<name>A0A392PXV2_9FABA</name>
<dbReference type="EMBL" id="LXQA010097960">
    <property type="protein sequence ID" value="MCI15785.1"/>
    <property type="molecule type" value="Genomic_DNA"/>
</dbReference>
<reference evidence="1 2" key="1">
    <citation type="journal article" date="2018" name="Front. Plant Sci.">
        <title>Red Clover (Trifolium pratense) and Zigzag Clover (T. medium) - A Picture of Genomic Similarities and Differences.</title>
        <authorList>
            <person name="Dluhosova J."/>
            <person name="Istvanek J."/>
            <person name="Nedelnik J."/>
            <person name="Repkova J."/>
        </authorList>
    </citation>
    <scope>NUCLEOTIDE SEQUENCE [LARGE SCALE GENOMIC DNA]</scope>
    <source>
        <strain evidence="2">cv. 10/8</strain>
        <tissue evidence="1">Leaf</tissue>
    </source>
</reference>
<comment type="caution">
    <text evidence="1">The sequence shown here is derived from an EMBL/GenBank/DDBJ whole genome shotgun (WGS) entry which is preliminary data.</text>
</comment>
<sequence length="78" mass="9063">KMDRDRSDAMKHATNFSEAISEGVLREYHDHVPALSELITSGFFLKFKNEEIDFLMESKNLQIEYEDEEFLRSAFASG</sequence>
<evidence type="ECO:0000313" key="1">
    <source>
        <dbReference type="EMBL" id="MCI15785.1"/>
    </source>
</evidence>
<accession>A0A392PXV2</accession>
<protein>
    <submittedName>
        <fullName evidence="1">Sacsin</fullName>
    </submittedName>
</protein>
<organism evidence="1 2">
    <name type="scientific">Trifolium medium</name>
    <dbReference type="NCBI Taxonomy" id="97028"/>
    <lineage>
        <taxon>Eukaryota</taxon>
        <taxon>Viridiplantae</taxon>
        <taxon>Streptophyta</taxon>
        <taxon>Embryophyta</taxon>
        <taxon>Tracheophyta</taxon>
        <taxon>Spermatophyta</taxon>
        <taxon>Magnoliopsida</taxon>
        <taxon>eudicotyledons</taxon>
        <taxon>Gunneridae</taxon>
        <taxon>Pentapetalae</taxon>
        <taxon>rosids</taxon>
        <taxon>fabids</taxon>
        <taxon>Fabales</taxon>
        <taxon>Fabaceae</taxon>
        <taxon>Papilionoideae</taxon>
        <taxon>50 kb inversion clade</taxon>
        <taxon>NPAAA clade</taxon>
        <taxon>Hologalegina</taxon>
        <taxon>IRL clade</taxon>
        <taxon>Trifolieae</taxon>
        <taxon>Trifolium</taxon>
    </lineage>
</organism>